<dbReference type="RefSeq" id="WP_110266820.1">
    <property type="nucleotide sequence ID" value="NZ_CAKZQT010000026.1"/>
</dbReference>
<keyword evidence="4" id="KW-1185">Reference proteome</keyword>
<evidence type="ECO:0000256" key="2">
    <source>
        <dbReference type="SAM" id="SignalP"/>
    </source>
</evidence>
<evidence type="ECO:0000256" key="1">
    <source>
        <dbReference type="SAM" id="MobiDB-lite"/>
    </source>
</evidence>
<proteinExistence type="predicted"/>
<reference evidence="3 4" key="1">
    <citation type="submission" date="2018-04" db="EMBL/GenBank/DDBJ databases">
        <title>Genomic Encyclopedia of Type Strains, Phase IV (KMG-IV): sequencing the most valuable type-strain genomes for metagenomic binning, comparative biology and taxonomic classification.</title>
        <authorList>
            <person name="Goeker M."/>
        </authorList>
    </citation>
    <scope>NUCLEOTIDE SEQUENCE [LARGE SCALE GENOMIC DNA]</scope>
    <source>
        <strain evidence="3 4">DSM 104150</strain>
    </source>
</reference>
<gene>
    <name evidence="3" type="ORF">C8D93_11455</name>
</gene>
<sequence length="131" mass="13972">MRAVLPVLLLLVLIANQALALHVHQGHELHAHAHAGWAQNDSGDAWVHSHVLDAGSVDVDHLSAADEKSADTSSSRADTPRLPPVLLALLAFILPVPPRRSARRVATARPRPAASPRPPICLRPAPQGPPR</sequence>
<dbReference type="AlphaFoldDB" id="A0A318E5B1"/>
<evidence type="ECO:0000313" key="4">
    <source>
        <dbReference type="Proteomes" id="UP000248330"/>
    </source>
</evidence>
<feature type="compositionally biased region" description="Pro residues" evidence="1">
    <location>
        <begin position="113"/>
        <end position="131"/>
    </location>
</feature>
<protein>
    <submittedName>
        <fullName evidence="3">Uncharacterized protein</fullName>
    </submittedName>
</protein>
<dbReference type="EMBL" id="QICN01000014">
    <property type="protein sequence ID" value="PXV63991.1"/>
    <property type="molecule type" value="Genomic_DNA"/>
</dbReference>
<feature type="chain" id="PRO_5016404977" evidence="2">
    <location>
        <begin position="21"/>
        <end position="131"/>
    </location>
</feature>
<name>A0A318E5B1_9GAMM</name>
<feature type="signal peptide" evidence="2">
    <location>
        <begin position="1"/>
        <end position="20"/>
    </location>
</feature>
<dbReference type="Proteomes" id="UP000248330">
    <property type="component" value="Unassembled WGS sequence"/>
</dbReference>
<comment type="caution">
    <text evidence="3">The sequence shown here is derived from an EMBL/GenBank/DDBJ whole genome shotgun (WGS) entry which is preliminary data.</text>
</comment>
<feature type="region of interest" description="Disordered" evidence="1">
    <location>
        <begin position="100"/>
        <end position="131"/>
    </location>
</feature>
<accession>A0A318E5B1</accession>
<keyword evidence="2" id="KW-0732">Signal</keyword>
<organism evidence="3 4">
    <name type="scientific">Sinimarinibacterium flocculans</name>
    <dbReference type="NCBI Taxonomy" id="985250"/>
    <lineage>
        <taxon>Bacteria</taxon>
        <taxon>Pseudomonadati</taxon>
        <taxon>Pseudomonadota</taxon>
        <taxon>Gammaproteobacteria</taxon>
        <taxon>Nevskiales</taxon>
        <taxon>Nevskiaceae</taxon>
        <taxon>Sinimarinibacterium</taxon>
    </lineage>
</organism>
<evidence type="ECO:0000313" key="3">
    <source>
        <dbReference type="EMBL" id="PXV63991.1"/>
    </source>
</evidence>